<protein>
    <recommendedName>
        <fullName evidence="4">Tetracyclin repressor-like C-terminal domain-containing protein</fullName>
    </recommendedName>
</protein>
<proteinExistence type="predicted"/>
<dbReference type="EMBL" id="CP038799">
    <property type="protein sequence ID" value="QIV83907.1"/>
    <property type="molecule type" value="Genomic_DNA"/>
</dbReference>
<gene>
    <name evidence="5" type="ORF">EXE63_25770</name>
</gene>
<feature type="domain" description="Tetracyclin repressor-like C-terminal" evidence="4">
    <location>
        <begin position="4"/>
        <end position="95"/>
    </location>
</feature>
<dbReference type="AlphaFoldDB" id="A0A6H0SD14"/>
<dbReference type="SUPFAM" id="SSF48498">
    <property type="entry name" value="Tetracyclin repressor-like, C-terminal domain"/>
    <property type="match status" value="1"/>
</dbReference>
<keyword evidence="6" id="KW-1185">Reference proteome</keyword>
<dbReference type="PANTHER" id="PTHR47506">
    <property type="entry name" value="TRANSCRIPTIONAL REGULATORY PROTEIN"/>
    <property type="match status" value="1"/>
</dbReference>
<evidence type="ECO:0000313" key="5">
    <source>
        <dbReference type="EMBL" id="QIV83907.1"/>
    </source>
</evidence>
<name>A0A6H0SD14_9MYCO</name>
<dbReference type="RefSeq" id="WP_168144270.1">
    <property type="nucleotide sequence ID" value="NZ_CBCSDT010000004.1"/>
</dbReference>
<dbReference type="Pfam" id="PF16925">
    <property type="entry name" value="TetR_C_13"/>
    <property type="match status" value="1"/>
</dbReference>
<keyword evidence="2" id="KW-0804">Transcription</keyword>
<evidence type="ECO:0000256" key="1">
    <source>
        <dbReference type="ARBA" id="ARBA00023015"/>
    </source>
</evidence>
<evidence type="ECO:0000256" key="3">
    <source>
        <dbReference type="SAM" id="MobiDB-lite"/>
    </source>
</evidence>
<reference evidence="5 6" key="1">
    <citation type="submission" date="2019-04" db="EMBL/GenBank/DDBJ databases">
        <title>Draft, Whole-Genome Sequence of the Anthracene-degrading Mycobacterium frederiksbergense LB501T, Isolated from a Polycyclic Aromatic Hydrocarbon (PAH)-Contaminated Soil.</title>
        <authorList>
            <person name="Augelletti F."/>
        </authorList>
    </citation>
    <scope>NUCLEOTIDE SEQUENCE [LARGE SCALE GENOMIC DNA]</scope>
    <source>
        <strain evidence="5 6">LB 501T</strain>
    </source>
</reference>
<sequence>MSAYDRLVAHVRGLTWAMASDTDRRGCLMAKSADELFPAGPDVAKPVKRTLDGWLRELTATITAAQADGDIPAGSDAKALASLLSAVLRGMEGRAQGRGGGLERRGSRRTGHHLDVPPAARGNLITNACLDLDL</sequence>
<dbReference type="InterPro" id="IPR011075">
    <property type="entry name" value="TetR_C"/>
</dbReference>
<dbReference type="InterPro" id="IPR036271">
    <property type="entry name" value="Tet_transcr_reg_TetR-rel_C_sf"/>
</dbReference>
<evidence type="ECO:0000259" key="4">
    <source>
        <dbReference type="Pfam" id="PF16925"/>
    </source>
</evidence>
<accession>A0A6H0SD14</accession>
<organism evidence="5 6">
    <name type="scientific">Mycolicibacterium frederiksbergense</name>
    <dbReference type="NCBI Taxonomy" id="117567"/>
    <lineage>
        <taxon>Bacteria</taxon>
        <taxon>Bacillati</taxon>
        <taxon>Actinomycetota</taxon>
        <taxon>Actinomycetes</taxon>
        <taxon>Mycobacteriales</taxon>
        <taxon>Mycobacteriaceae</taxon>
        <taxon>Mycolicibacterium</taxon>
    </lineage>
</organism>
<feature type="region of interest" description="Disordered" evidence="3">
    <location>
        <begin position="94"/>
        <end position="118"/>
    </location>
</feature>
<dbReference type="PANTHER" id="PTHR47506:SF1">
    <property type="entry name" value="HTH-TYPE TRANSCRIPTIONAL REGULATOR YJDC"/>
    <property type="match status" value="1"/>
</dbReference>
<dbReference type="KEGG" id="mfre:EXE63_25770"/>
<dbReference type="Proteomes" id="UP000501849">
    <property type="component" value="Chromosome"/>
</dbReference>
<keyword evidence="1" id="KW-0805">Transcription regulation</keyword>
<evidence type="ECO:0000313" key="6">
    <source>
        <dbReference type="Proteomes" id="UP000501849"/>
    </source>
</evidence>
<evidence type="ECO:0000256" key="2">
    <source>
        <dbReference type="ARBA" id="ARBA00023163"/>
    </source>
</evidence>
<dbReference type="Gene3D" id="1.10.357.10">
    <property type="entry name" value="Tetracycline Repressor, domain 2"/>
    <property type="match status" value="1"/>
</dbReference>